<dbReference type="FunFam" id="2.130.10.10:FF:000251">
    <property type="entry name" value="Dynein axonemal intermediate chain 1"/>
    <property type="match status" value="1"/>
</dbReference>
<dbReference type="PANTHER" id="PTHR12442:SF11">
    <property type="entry name" value="DYNEIN AXONEMAL INTERMEDIATE CHAIN 1"/>
    <property type="match status" value="1"/>
</dbReference>
<dbReference type="InterPro" id="IPR056828">
    <property type="entry name" value="Beta-prop_TEP1_C"/>
</dbReference>
<keyword evidence="4 11" id="KW-0853">WD repeat</keyword>
<evidence type="ECO:0000256" key="3">
    <source>
        <dbReference type="ARBA" id="ARBA00022490"/>
    </source>
</evidence>
<evidence type="ECO:0000256" key="4">
    <source>
        <dbReference type="ARBA" id="ARBA00022574"/>
    </source>
</evidence>
<evidence type="ECO:0000313" key="14">
    <source>
        <dbReference type="EMBL" id="JAP48943.1"/>
    </source>
</evidence>
<comment type="subcellular location">
    <subcellularLocation>
        <location evidence="1">Cytoplasm</location>
        <location evidence="1">Cytoskeleton</location>
        <location evidence="1">Cilium axoneme</location>
    </subcellularLocation>
</comment>
<dbReference type="EMBL" id="GEEE01014282">
    <property type="protein sequence ID" value="JAP48943.1"/>
    <property type="molecule type" value="Transcribed_RNA"/>
</dbReference>
<dbReference type="InterPro" id="IPR036322">
    <property type="entry name" value="WD40_repeat_dom_sf"/>
</dbReference>
<keyword evidence="3" id="KW-0963">Cytoplasm</keyword>
<feature type="region of interest" description="Disordered" evidence="12">
    <location>
        <begin position="111"/>
        <end position="145"/>
    </location>
</feature>
<protein>
    <submittedName>
        <fullName evidence="14">Dynein intermediate chain 2, ciliary</fullName>
    </submittedName>
</protein>
<dbReference type="PROSITE" id="PS50082">
    <property type="entry name" value="WD_REPEATS_2"/>
    <property type="match status" value="1"/>
</dbReference>
<evidence type="ECO:0000256" key="8">
    <source>
        <dbReference type="ARBA" id="ARBA00023175"/>
    </source>
</evidence>
<evidence type="ECO:0000256" key="1">
    <source>
        <dbReference type="ARBA" id="ARBA00004430"/>
    </source>
</evidence>
<dbReference type="InterPro" id="IPR050687">
    <property type="entry name" value="Dynein_IC"/>
</dbReference>
<dbReference type="SUPFAM" id="SSF50978">
    <property type="entry name" value="WD40 repeat-like"/>
    <property type="match status" value="1"/>
</dbReference>
<dbReference type="GO" id="GO:0036158">
    <property type="term" value="P:outer dynein arm assembly"/>
    <property type="evidence" value="ECO:0007669"/>
    <property type="project" value="TreeGrafter"/>
</dbReference>
<dbReference type="GO" id="GO:0003341">
    <property type="term" value="P:cilium movement"/>
    <property type="evidence" value="ECO:0007669"/>
    <property type="project" value="TreeGrafter"/>
</dbReference>
<feature type="region of interest" description="Disordered" evidence="12">
    <location>
        <begin position="201"/>
        <end position="220"/>
    </location>
</feature>
<proteinExistence type="inferred from homology"/>
<keyword evidence="9" id="KW-0206">Cytoskeleton</keyword>
<keyword evidence="10" id="KW-0966">Cell projection</keyword>
<evidence type="ECO:0000256" key="2">
    <source>
        <dbReference type="ARBA" id="ARBA00011059"/>
    </source>
</evidence>
<dbReference type="Pfam" id="PF25048">
    <property type="entry name" value="Beta-prop_TEP1_C"/>
    <property type="match status" value="1"/>
</dbReference>
<accession>A0A0X3PB55</accession>
<name>A0A0X3PB55_SCHSO</name>
<dbReference type="GO" id="GO:0005874">
    <property type="term" value="C:microtubule"/>
    <property type="evidence" value="ECO:0007669"/>
    <property type="project" value="UniProtKB-KW"/>
</dbReference>
<gene>
    <name evidence="14" type="primary">DYI2</name>
    <name evidence="14" type="ORF">TR92294</name>
</gene>
<feature type="domain" description="TEP-1 C-terminal beta-propeller" evidence="13">
    <location>
        <begin position="518"/>
        <end position="579"/>
    </location>
</feature>
<evidence type="ECO:0000256" key="10">
    <source>
        <dbReference type="ARBA" id="ARBA00023273"/>
    </source>
</evidence>
<dbReference type="AlphaFoldDB" id="A0A0X3PB55"/>
<comment type="similarity">
    <text evidence="2">Belongs to the dynein intermediate chain family.</text>
</comment>
<evidence type="ECO:0000256" key="12">
    <source>
        <dbReference type="SAM" id="MobiDB-lite"/>
    </source>
</evidence>
<evidence type="ECO:0000256" key="5">
    <source>
        <dbReference type="ARBA" id="ARBA00022701"/>
    </source>
</evidence>
<evidence type="ECO:0000256" key="7">
    <source>
        <dbReference type="ARBA" id="ARBA00023017"/>
    </source>
</evidence>
<dbReference type="InterPro" id="IPR001680">
    <property type="entry name" value="WD40_rpt"/>
</dbReference>
<dbReference type="GO" id="GO:0045504">
    <property type="term" value="F:dynein heavy chain binding"/>
    <property type="evidence" value="ECO:0007669"/>
    <property type="project" value="TreeGrafter"/>
</dbReference>
<dbReference type="SMART" id="SM00320">
    <property type="entry name" value="WD40"/>
    <property type="match status" value="5"/>
</dbReference>
<feature type="repeat" description="WD" evidence="11">
    <location>
        <begin position="503"/>
        <end position="545"/>
    </location>
</feature>
<organism evidence="14">
    <name type="scientific">Schistocephalus solidus</name>
    <name type="common">Tapeworm</name>
    <dbReference type="NCBI Taxonomy" id="70667"/>
    <lineage>
        <taxon>Eukaryota</taxon>
        <taxon>Metazoa</taxon>
        <taxon>Spiralia</taxon>
        <taxon>Lophotrochozoa</taxon>
        <taxon>Platyhelminthes</taxon>
        <taxon>Cestoda</taxon>
        <taxon>Eucestoda</taxon>
        <taxon>Diphyllobothriidea</taxon>
        <taxon>Diphyllobothriidae</taxon>
        <taxon>Schistocephalus</taxon>
    </lineage>
</organism>
<keyword evidence="7" id="KW-0243">Dynein</keyword>
<dbReference type="GO" id="GO:0036157">
    <property type="term" value="C:outer dynein arm"/>
    <property type="evidence" value="ECO:0007669"/>
    <property type="project" value="TreeGrafter"/>
</dbReference>
<dbReference type="PANTHER" id="PTHR12442">
    <property type="entry name" value="DYNEIN INTERMEDIATE CHAIN"/>
    <property type="match status" value="1"/>
</dbReference>
<keyword evidence="5" id="KW-0493">Microtubule</keyword>
<keyword evidence="8" id="KW-0505">Motor protein</keyword>
<evidence type="ECO:0000256" key="9">
    <source>
        <dbReference type="ARBA" id="ARBA00023212"/>
    </source>
</evidence>
<reference evidence="14" key="1">
    <citation type="submission" date="2016-01" db="EMBL/GenBank/DDBJ databases">
        <title>Reference transcriptome for the parasite Schistocephalus solidus: insights into the molecular evolution of parasitism.</title>
        <authorList>
            <person name="Hebert F.O."/>
            <person name="Grambauer S."/>
            <person name="Barber I."/>
            <person name="Landry C.R."/>
            <person name="Aubin-Horth N."/>
        </authorList>
    </citation>
    <scope>NUCLEOTIDE SEQUENCE</scope>
</reference>
<feature type="compositionally biased region" description="Basic and acidic residues" evidence="12">
    <location>
        <begin position="201"/>
        <end position="215"/>
    </location>
</feature>
<keyword evidence="6" id="KW-0677">Repeat</keyword>
<dbReference type="InterPro" id="IPR015943">
    <property type="entry name" value="WD40/YVTN_repeat-like_dom_sf"/>
</dbReference>
<dbReference type="Gene3D" id="2.130.10.10">
    <property type="entry name" value="YVTN repeat-like/Quinoprotein amine dehydrogenase"/>
    <property type="match status" value="2"/>
</dbReference>
<evidence type="ECO:0000256" key="6">
    <source>
        <dbReference type="ARBA" id="ARBA00022737"/>
    </source>
</evidence>
<evidence type="ECO:0000256" key="11">
    <source>
        <dbReference type="PROSITE-ProRule" id="PRU00221"/>
    </source>
</evidence>
<dbReference type="GO" id="GO:0045503">
    <property type="term" value="F:dynein light chain binding"/>
    <property type="evidence" value="ECO:0007669"/>
    <property type="project" value="TreeGrafter"/>
</dbReference>
<sequence length="661" mass="75367">MKKKEATRIVRKSVHNEEVSDVPKDDLGVVKPDDQLQLTDAELKEDITRVLTANNPHAPKNIVRFNFKEGQYKPIPQVEQMAVHFFLEGNMIDKNSDEATQQLVEKGLLIIDEDEENADGSGVKDGQEKTGEGEKSKPKFQPRPPKKLANQFNFCEHFSQTYSEPFRERGTMTEPPARGTYSANVTQWSIYDDYKEDFAKKEKAMEKKPPRGGKKDIKKKKKAVASESQFDDITKFLQPIKTVERMINQNTFDEVSQDFKYFEDASDEFRDSLGTLLPLWTFSYEKSKKLTVTALCWSPLYSDLFAVGLGSYDFLKQVPGMICFYSLKNPGHPEYIFETESGVLCLDLHKEYPYLVCVGFYDGAVAVYKLDQQKSGPLYISSAKAGKHTDPVWQVKWQARDVQNNRNFFSISADGRVTSWTLLRSGVGAFHECPNDLTCYDALTMQVTRELADDTESAQLATLECGTAMDFHKSQPHLFLIATEEGMVHKCSRAYMSQYLDSYKAHHMAVYRVEWNNFHKDIFITCSADWTVKIWDQNKQKPVFMFDLGAPVGDVTWAPYSSTVFAAVTSDGYVHVYDLNVNKYEALCKQLVVQKRRTKLTHIAFNPIYPILICGDDRGQITSVKLSPNLRKKPKEKKGLETIDPIEAEIEKLNKLLELVG</sequence>
<feature type="compositionally biased region" description="Basic and acidic residues" evidence="12">
    <location>
        <begin position="125"/>
        <end position="137"/>
    </location>
</feature>
<evidence type="ECO:0000259" key="13">
    <source>
        <dbReference type="Pfam" id="PF25048"/>
    </source>
</evidence>